<dbReference type="PROSITE" id="PS51688">
    <property type="entry name" value="ICA"/>
    <property type="match status" value="1"/>
</dbReference>
<sequence>MRNGTYSVLILVFFWSAVALAAPNSLTYQGRIVNSDGKGLEYNNVSFLFEITNPSGTCVLYREQKNGVNLQNSGGVFDVPIGSGTKMFPTDPLYTLIDSFNNARSHDCSGGATYSAVAGDARLLKVQFHDGSGWKVISPANEIRSVPYSAYSYSAERLGTKTESDFLAKAGLPTCPANTYLTWNGTALSCAGISGANGGTVTDVTSTNSYITIANGNSTPALTLNVGTAAGTVAAGNDARFTDARVPTGAAAGDLDGTYPNPSVAKLQGTAVSNAAPASGNFLKYNGTAWTPSTIAQSDVTGLSATLSSYMTDAEFSTAVANAGCAAHETMYWNAVAGFSCQAINVSLAGDVGGTIGASSVNKIKGVTVDTTGLVAGQVLKYDGTKWAPAADNDSNSGGTVTNIATGTGLSGGPITSTGTISLANTAVTAASYGSTTQVGTFTVDAQGRLTAASNAAIAFPVTTVAGRTGAVTLDVGDVGNGAGKYFIYRPNNTACTDGQVLKWINANSRWECANDTDTSSGGTITNIATGTGLSGGPITSTGTISLANTAVTAASYGSTTQVGTFTVDAQGRLTAASNAAIAFPVTTVAGRTGAVVLDAADITSGAGKYLTYRPNNTACTDGQVLKWVNANSRWECGTDTDTSSGGTVTNIATGTGLTGGPITSTGTIALANTAVTPGSYTRASITVDAQGRLTAASSGAAINLTSDVTGTLPIANGGTGATTALAAFNGLSPLTTKGDVLANDGTNDIRLPAGTNGQVLTADSAQASGLRWATPTVGTVTNVTGTAPVQVATGTTTPVISVDPATTGARGVVQVGSGIAVTSGTISADPANFPSAVPVSKGGTGATSLTADRLLVSNGTGSAVIPFTCGTAQMLTFNASGVMGCTNFASTAFFANGGNTLAGNATLGTNDAYSLALETNNVTRMTISNAGYVGIGQTPDTNAGLAVMAPATTKSALILNSPAAGKVEMDFLRNGTWLGTFGYANAATSDLYVSNGSNAHIIFDTNNVEKMRITNDGRVGIDAESPGARFQVGEWNATANYNAVFVGSYHNTLGQAQFVGNWNSAGYWGIGPVANPANSTVGIGNANAQGDWRATQDLKLFVPGGLGLGEALSPERIIHVKGTGGGNDDVYIQSIGNTGEPAYILTKARGSSGAETAVLAGDSLGFLSMRGYDGAAYYSGASIASVAEADFATTKSAYMSFATLNNGSSGEKMRITGGGYVGIGTSLPSVKLHVQGSTYSASSVALERNEDSISGPGIQLMKSRGTSSAKTAVASGDVLGNVLFNGYGDATTVGLGGQIQSIASATWTSTSVPADLAFLTHSGTGNVSIPTERMRIYSNGWVTMGASSGATGGAPLYLKNASAPYIGFEEVDAAQKFFMGLDGGNFWIRPGPTTATPDAITVTNAGNVYIGGNTGSRKLFVNGTSGGTAAWENLSDARLKSDIEVIPDSLKKILSLRGVTFNWRHDVRPDLDLIEKKDMGVIAQDVERVFPEAVDKDEKGFRAVAYTKLIGPMIEAFKELYKSVSGVKAEVLAQKREIASLKQENQELREAICEVNPKAKVCIKKK</sequence>
<evidence type="ECO:0000256" key="2">
    <source>
        <dbReference type="SAM" id="SignalP"/>
    </source>
</evidence>
<keyword evidence="5" id="KW-1185">Reference proteome</keyword>
<keyword evidence="1" id="KW-0175">Coiled coil</keyword>
<evidence type="ECO:0000313" key="5">
    <source>
        <dbReference type="Proteomes" id="UP000008080"/>
    </source>
</evidence>
<dbReference type="RefSeq" id="WP_011165617.1">
    <property type="nucleotide sequence ID" value="NC_005363.1"/>
</dbReference>
<evidence type="ECO:0000259" key="3">
    <source>
        <dbReference type="PROSITE" id="PS51688"/>
    </source>
</evidence>
<feature type="coiled-coil region" evidence="1">
    <location>
        <begin position="1525"/>
        <end position="1552"/>
    </location>
</feature>
<evidence type="ECO:0000256" key="1">
    <source>
        <dbReference type="SAM" id="Coils"/>
    </source>
</evidence>
<organism evidence="4 5">
    <name type="scientific">Bdellovibrio bacteriovorus (strain ATCC 15356 / DSM 50701 / NCIMB 9529 / HD100)</name>
    <dbReference type="NCBI Taxonomy" id="264462"/>
    <lineage>
        <taxon>Bacteria</taxon>
        <taxon>Pseudomonadati</taxon>
        <taxon>Bdellovibrionota</taxon>
        <taxon>Bdellovibrionia</taxon>
        <taxon>Bdellovibrionales</taxon>
        <taxon>Pseudobdellovibrionaceae</taxon>
        <taxon>Bdellovibrio</taxon>
    </lineage>
</organism>
<name>Q6MIA1_BDEBA</name>
<accession>Q6MIA1</accession>
<dbReference type="STRING" id="264462.Bd3266"/>
<dbReference type="Gene3D" id="1.10.10.10">
    <property type="entry name" value="Winged helix-like DNA-binding domain superfamily/Winged helix DNA-binding domain"/>
    <property type="match status" value="1"/>
</dbReference>
<keyword evidence="2" id="KW-0732">Signal</keyword>
<dbReference type="GeneID" id="93014099"/>
<protein>
    <submittedName>
        <fullName evidence="4">Cell wall surface anchor family protein</fullName>
    </submittedName>
</protein>
<dbReference type="EMBL" id="BX842655">
    <property type="protein sequence ID" value="CAE78079.1"/>
    <property type="molecule type" value="Genomic_DNA"/>
</dbReference>
<dbReference type="InterPro" id="IPR030392">
    <property type="entry name" value="S74_ICA"/>
</dbReference>
<feature type="chain" id="PRO_5004276348" evidence="2">
    <location>
        <begin position="22"/>
        <end position="1567"/>
    </location>
</feature>
<evidence type="ECO:0000313" key="4">
    <source>
        <dbReference type="EMBL" id="CAE78079.1"/>
    </source>
</evidence>
<dbReference type="Proteomes" id="UP000008080">
    <property type="component" value="Chromosome"/>
</dbReference>
<dbReference type="eggNOG" id="COG3210">
    <property type="taxonomic scope" value="Bacteria"/>
</dbReference>
<feature type="signal peptide" evidence="2">
    <location>
        <begin position="1"/>
        <end position="21"/>
    </location>
</feature>
<dbReference type="KEGG" id="bba:Bd3266"/>
<gene>
    <name evidence="4" type="ordered locus">Bd3266</name>
</gene>
<dbReference type="Pfam" id="PF13884">
    <property type="entry name" value="Peptidase_S74"/>
    <property type="match status" value="1"/>
</dbReference>
<reference evidence="4 5" key="1">
    <citation type="journal article" date="2004" name="Science">
        <title>A predator unmasked: life cycle of Bdellovibrio bacteriovorus from a genomic perspective.</title>
        <authorList>
            <person name="Rendulic S."/>
            <person name="Jagtap P."/>
            <person name="Rosinus A."/>
            <person name="Eppinger M."/>
            <person name="Baar C."/>
            <person name="Lanz C."/>
            <person name="Keller H."/>
            <person name="Lambert C."/>
            <person name="Evans K.J."/>
            <person name="Goesmann A."/>
            <person name="Meyer F."/>
            <person name="Sockett R.E."/>
            <person name="Schuster S.C."/>
        </authorList>
    </citation>
    <scope>NUCLEOTIDE SEQUENCE [LARGE SCALE GENOMIC DNA]</scope>
    <source>
        <strain evidence="5">ATCC 15356 / DSM 50701 / NCIMB 9529 / HD100</strain>
    </source>
</reference>
<dbReference type="InterPro" id="IPR036388">
    <property type="entry name" value="WH-like_DNA-bd_sf"/>
</dbReference>
<dbReference type="HOGENOM" id="CLU_264258_0_0_7"/>
<proteinExistence type="predicted"/>
<feature type="domain" description="Peptidase S74" evidence="3">
    <location>
        <begin position="1436"/>
        <end position="1532"/>
    </location>
</feature>